<protein>
    <submittedName>
        <fullName evidence="1">Uncharacterized protein</fullName>
    </submittedName>
</protein>
<comment type="caution">
    <text evidence="1">The sequence shown here is derived from an EMBL/GenBank/DDBJ whole genome shotgun (WGS) entry which is preliminary data.</text>
</comment>
<dbReference type="Proteomes" id="UP001055072">
    <property type="component" value="Unassembled WGS sequence"/>
</dbReference>
<gene>
    <name evidence="1" type="ORF">BDY19DRAFT_900582</name>
</gene>
<organism evidence="1 2">
    <name type="scientific">Irpex rosettiformis</name>
    <dbReference type="NCBI Taxonomy" id="378272"/>
    <lineage>
        <taxon>Eukaryota</taxon>
        <taxon>Fungi</taxon>
        <taxon>Dikarya</taxon>
        <taxon>Basidiomycota</taxon>
        <taxon>Agaricomycotina</taxon>
        <taxon>Agaricomycetes</taxon>
        <taxon>Polyporales</taxon>
        <taxon>Irpicaceae</taxon>
        <taxon>Irpex</taxon>
    </lineage>
</organism>
<keyword evidence="2" id="KW-1185">Reference proteome</keyword>
<sequence>MLEDEDFARELQLHLVDMSRREGYIRAQDVVDYVAKPDVQERLVGVNGGRPVTISISTGRRWLKKLSWRYTRVRKGMYVDGHEREDVVEYRNAFVKRWKEYEKRMTTFDTEGNPVESTGGFPTQQRGRFKLILVTHDESTFYANDRRKTKWVHASEKAASQPKGEGSSIMVSDFLVPEWGRLKCEDEEARIFFKAGKNRNGYFTCEDLVNQVEQTIDVFDARTHGFATALFIFDNASSHQKRPIDGLSARYMPKGPHASWTPRNNGRRMRAGVNPLTGEQQEFYWPDNHSEIAKRGWFKGMEQIIRERGLWPEKGLRAECEGFKCVPGQTDCCC</sequence>
<name>A0ACB8TMK9_9APHY</name>
<evidence type="ECO:0000313" key="1">
    <source>
        <dbReference type="EMBL" id="KAI0083234.1"/>
    </source>
</evidence>
<evidence type="ECO:0000313" key="2">
    <source>
        <dbReference type="Proteomes" id="UP001055072"/>
    </source>
</evidence>
<proteinExistence type="predicted"/>
<reference evidence="1" key="1">
    <citation type="journal article" date="2021" name="Environ. Microbiol.">
        <title>Gene family expansions and transcriptome signatures uncover fungal adaptations to wood decay.</title>
        <authorList>
            <person name="Hage H."/>
            <person name="Miyauchi S."/>
            <person name="Viragh M."/>
            <person name="Drula E."/>
            <person name="Min B."/>
            <person name="Chaduli D."/>
            <person name="Navarro D."/>
            <person name="Favel A."/>
            <person name="Norest M."/>
            <person name="Lesage-Meessen L."/>
            <person name="Balint B."/>
            <person name="Merenyi Z."/>
            <person name="de Eugenio L."/>
            <person name="Morin E."/>
            <person name="Martinez A.T."/>
            <person name="Baldrian P."/>
            <person name="Stursova M."/>
            <person name="Martinez M.J."/>
            <person name="Novotny C."/>
            <person name="Magnuson J.K."/>
            <person name="Spatafora J.W."/>
            <person name="Maurice S."/>
            <person name="Pangilinan J."/>
            <person name="Andreopoulos W."/>
            <person name="LaButti K."/>
            <person name="Hundley H."/>
            <person name="Na H."/>
            <person name="Kuo A."/>
            <person name="Barry K."/>
            <person name="Lipzen A."/>
            <person name="Henrissat B."/>
            <person name="Riley R."/>
            <person name="Ahrendt S."/>
            <person name="Nagy L.G."/>
            <person name="Grigoriev I.V."/>
            <person name="Martin F."/>
            <person name="Rosso M.N."/>
        </authorList>
    </citation>
    <scope>NUCLEOTIDE SEQUENCE</scope>
    <source>
        <strain evidence="1">CBS 384.51</strain>
    </source>
</reference>
<accession>A0ACB8TMK9</accession>
<dbReference type="EMBL" id="MU274979">
    <property type="protein sequence ID" value="KAI0083234.1"/>
    <property type="molecule type" value="Genomic_DNA"/>
</dbReference>